<protein>
    <submittedName>
        <fullName evidence="1">Uncharacterized protein</fullName>
    </submittedName>
</protein>
<reference evidence="1" key="1">
    <citation type="journal article" date="2014" name="Front. Microbiol.">
        <title>High frequency of phylogenetically diverse reductive dehalogenase-homologous genes in deep subseafloor sedimentary metagenomes.</title>
        <authorList>
            <person name="Kawai M."/>
            <person name="Futagami T."/>
            <person name="Toyoda A."/>
            <person name="Takaki Y."/>
            <person name="Nishi S."/>
            <person name="Hori S."/>
            <person name="Arai W."/>
            <person name="Tsubouchi T."/>
            <person name="Morono Y."/>
            <person name="Uchiyama I."/>
            <person name="Ito T."/>
            <person name="Fujiyama A."/>
            <person name="Inagaki F."/>
            <person name="Takami H."/>
        </authorList>
    </citation>
    <scope>NUCLEOTIDE SEQUENCE</scope>
    <source>
        <strain evidence="1">Expedition CK06-06</strain>
    </source>
</reference>
<feature type="non-terminal residue" evidence="1">
    <location>
        <position position="1"/>
    </location>
</feature>
<organism evidence="1">
    <name type="scientific">marine sediment metagenome</name>
    <dbReference type="NCBI Taxonomy" id="412755"/>
    <lineage>
        <taxon>unclassified sequences</taxon>
        <taxon>metagenomes</taxon>
        <taxon>ecological metagenomes</taxon>
    </lineage>
</organism>
<dbReference type="EMBL" id="BART01022952">
    <property type="protein sequence ID" value="GAH02719.1"/>
    <property type="molecule type" value="Genomic_DNA"/>
</dbReference>
<sequence>HGFEELPAETQRKLERAWLWLYGKTAVFNARQGMKAGYHHYNPYFEDRKHKDFWSPQRLEAERRGIVIPKGVRFPEEEELLLMLMEYDSGIAQYTYSVLGMPGIYRHKTFAAILRLQSWWMNHFAKFWPEMLHRAFTGKIGYDWGPIKMRPLVPGAPGVPPDLPPEITQLVPPEDDEWRPDLKATWNDRYKVFLYILLGGAVLDSMGYTRSFGFGVLPGRFAPTANILIGTYKYAAAVNEGQREAALRQMFEGYQMHVPTHLTYEEFKRAFTGDQPWSKVFFYTREG</sequence>
<accession>X1DCC8</accession>
<evidence type="ECO:0000313" key="1">
    <source>
        <dbReference type="EMBL" id="GAH02719.1"/>
    </source>
</evidence>
<gene>
    <name evidence="1" type="ORF">S01H4_41902</name>
</gene>
<comment type="caution">
    <text evidence="1">The sequence shown here is derived from an EMBL/GenBank/DDBJ whole genome shotgun (WGS) entry which is preliminary data.</text>
</comment>
<proteinExistence type="predicted"/>
<dbReference type="AlphaFoldDB" id="X1DCC8"/>
<feature type="non-terminal residue" evidence="1">
    <location>
        <position position="287"/>
    </location>
</feature>
<name>X1DCC8_9ZZZZ</name>